<keyword evidence="7" id="KW-0407">Ion channel</keyword>
<proteinExistence type="predicted"/>
<evidence type="ECO:0000256" key="2">
    <source>
        <dbReference type="ARBA" id="ARBA00022448"/>
    </source>
</evidence>
<dbReference type="GO" id="GO:0005249">
    <property type="term" value="F:voltage-gated potassium channel activity"/>
    <property type="evidence" value="ECO:0007669"/>
    <property type="project" value="InterPro"/>
</dbReference>
<dbReference type="InterPro" id="IPR027359">
    <property type="entry name" value="Volt_channel_dom_sf"/>
</dbReference>
<protein>
    <submittedName>
        <fullName evidence="11">Potassium transport protein</fullName>
    </submittedName>
</protein>
<evidence type="ECO:0000256" key="8">
    <source>
        <dbReference type="SAM" id="MobiDB-lite"/>
    </source>
</evidence>
<dbReference type="GO" id="GO:0008076">
    <property type="term" value="C:voltage-gated potassium channel complex"/>
    <property type="evidence" value="ECO:0007669"/>
    <property type="project" value="InterPro"/>
</dbReference>
<evidence type="ECO:0000313" key="11">
    <source>
        <dbReference type="EMBL" id="KRM76434.1"/>
    </source>
</evidence>
<dbReference type="InterPro" id="IPR013099">
    <property type="entry name" value="K_chnl_dom"/>
</dbReference>
<feature type="transmembrane region" description="Helical" evidence="9">
    <location>
        <begin position="106"/>
        <end position="130"/>
    </location>
</feature>
<dbReference type="Gene3D" id="1.20.120.350">
    <property type="entry name" value="Voltage-gated potassium channels. Chain C"/>
    <property type="match status" value="1"/>
</dbReference>
<evidence type="ECO:0000313" key="12">
    <source>
        <dbReference type="Proteomes" id="UP000051845"/>
    </source>
</evidence>
<keyword evidence="6 9" id="KW-0472">Membrane</keyword>
<dbReference type="EMBL" id="AYYR01000029">
    <property type="protein sequence ID" value="KRM76434.1"/>
    <property type="molecule type" value="Genomic_DNA"/>
</dbReference>
<dbReference type="GO" id="GO:0001508">
    <property type="term" value="P:action potential"/>
    <property type="evidence" value="ECO:0007669"/>
    <property type="project" value="TreeGrafter"/>
</dbReference>
<sequence length="266" mass="30055">MVSFFVFLSAGLALTIMFSPSVSPWIHQLNTSVWVIFVIDYLVRLLRTPNRKWFLVDNILDLIGIIPMHPVFALFRLSRLMRIIKVHHIIWHLGISGKWSRSFHRFLYDTGFIYLITISVVIICVSAWLFSIAEHQSLSQAMWWAVTTATTVGYGDDFPKTGLGKVIATALMFGGVGFIGLLTSQITEFFTDRATVTTTNEPTMQDLSNQIQMLTKEVRRLQRKVDRQSAGVKPKTKVKPKPKGKPKPKTAPKPKPGSKTPAKAKR</sequence>
<comment type="caution">
    <text evidence="11">The sequence shown here is derived from an EMBL/GenBank/DDBJ whole genome shotgun (WGS) entry which is preliminary data.</text>
</comment>
<dbReference type="SUPFAM" id="SSF81324">
    <property type="entry name" value="Voltage-gated potassium channels"/>
    <property type="match status" value="1"/>
</dbReference>
<evidence type="ECO:0000259" key="10">
    <source>
        <dbReference type="Pfam" id="PF07885"/>
    </source>
</evidence>
<evidence type="ECO:0000256" key="6">
    <source>
        <dbReference type="ARBA" id="ARBA00023136"/>
    </source>
</evidence>
<feature type="transmembrane region" description="Helical" evidence="9">
    <location>
        <begin position="163"/>
        <end position="183"/>
    </location>
</feature>
<evidence type="ECO:0000256" key="5">
    <source>
        <dbReference type="ARBA" id="ARBA00023065"/>
    </source>
</evidence>
<feature type="region of interest" description="Disordered" evidence="8">
    <location>
        <begin position="222"/>
        <end position="266"/>
    </location>
</feature>
<evidence type="ECO:0000256" key="3">
    <source>
        <dbReference type="ARBA" id="ARBA00022692"/>
    </source>
</evidence>
<dbReference type="AlphaFoldDB" id="A0A0R2BD99"/>
<comment type="subcellular location">
    <subcellularLocation>
        <location evidence="1">Membrane</location>
        <topology evidence="1">Multi-pass membrane protein</topology>
    </subcellularLocation>
</comment>
<name>A0A0R2BD99_SECCO</name>
<dbReference type="Gene3D" id="1.10.287.70">
    <property type="match status" value="1"/>
</dbReference>
<evidence type="ECO:0000256" key="1">
    <source>
        <dbReference type="ARBA" id="ARBA00004141"/>
    </source>
</evidence>
<keyword evidence="3 9" id="KW-0812">Transmembrane</keyword>
<dbReference type="PANTHER" id="PTHR11537:SF254">
    <property type="entry name" value="POTASSIUM VOLTAGE-GATED CHANNEL PROTEIN SHAB"/>
    <property type="match status" value="1"/>
</dbReference>
<evidence type="ECO:0000256" key="4">
    <source>
        <dbReference type="ARBA" id="ARBA00022989"/>
    </source>
</evidence>
<dbReference type="PANTHER" id="PTHR11537">
    <property type="entry name" value="VOLTAGE-GATED POTASSIUM CHANNEL"/>
    <property type="match status" value="1"/>
</dbReference>
<feature type="compositionally biased region" description="Basic residues" evidence="8">
    <location>
        <begin position="234"/>
        <end position="252"/>
    </location>
</feature>
<dbReference type="Proteomes" id="UP000051845">
    <property type="component" value="Unassembled WGS sequence"/>
</dbReference>
<evidence type="ECO:0000256" key="9">
    <source>
        <dbReference type="SAM" id="Phobius"/>
    </source>
</evidence>
<keyword evidence="4 9" id="KW-1133">Transmembrane helix</keyword>
<dbReference type="PATRIC" id="fig|1423733.4.peg.1758"/>
<organism evidence="11 12">
    <name type="scientific">Secundilactobacillus collinoides DSM 20515 = JCM 1123</name>
    <dbReference type="NCBI Taxonomy" id="1423733"/>
    <lineage>
        <taxon>Bacteria</taxon>
        <taxon>Bacillati</taxon>
        <taxon>Bacillota</taxon>
        <taxon>Bacilli</taxon>
        <taxon>Lactobacillales</taxon>
        <taxon>Lactobacillaceae</taxon>
        <taxon>Secundilactobacillus</taxon>
    </lineage>
</organism>
<keyword evidence="5" id="KW-0406">Ion transport</keyword>
<keyword evidence="2" id="KW-0813">Transport</keyword>
<feature type="transmembrane region" description="Helical" evidence="9">
    <location>
        <begin position="53"/>
        <end position="75"/>
    </location>
</feature>
<evidence type="ECO:0000256" key="7">
    <source>
        <dbReference type="ARBA" id="ARBA00023303"/>
    </source>
</evidence>
<reference evidence="11 12" key="1">
    <citation type="journal article" date="2015" name="Genome Announc.">
        <title>Expanding the biotechnology potential of lactobacilli through comparative genomics of 213 strains and associated genera.</title>
        <authorList>
            <person name="Sun Z."/>
            <person name="Harris H.M."/>
            <person name="McCann A."/>
            <person name="Guo C."/>
            <person name="Argimon S."/>
            <person name="Zhang W."/>
            <person name="Yang X."/>
            <person name="Jeffery I.B."/>
            <person name="Cooney J.C."/>
            <person name="Kagawa T.F."/>
            <person name="Liu W."/>
            <person name="Song Y."/>
            <person name="Salvetti E."/>
            <person name="Wrobel A."/>
            <person name="Rasinkangas P."/>
            <person name="Parkhill J."/>
            <person name="Rea M.C."/>
            <person name="O'Sullivan O."/>
            <person name="Ritari J."/>
            <person name="Douillard F.P."/>
            <person name="Paul Ross R."/>
            <person name="Yang R."/>
            <person name="Briner A.E."/>
            <person name="Felis G.E."/>
            <person name="de Vos W.M."/>
            <person name="Barrangou R."/>
            <person name="Klaenhammer T.R."/>
            <person name="Caufield P.W."/>
            <person name="Cui Y."/>
            <person name="Zhang H."/>
            <person name="O'Toole P.W."/>
        </authorList>
    </citation>
    <scope>NUCLEOTIDE SEQUENCE [LARGE SCALE GENOMIC DNA]</scope>
    <source>
        <strain evidence="11 12">DSM 20515</strain>
    </source>
</reference>
<dbReference type="InterPro" id="IPR028325">
    <property type="entry name" value="VG_K_chnl"/>
</dbReference>
<accession>A0A0R2BD99</accession>
<feature type="compositionally biased region" description="Low complexity" evidence="8">
    <location>
        <begin position="257"/>
        <end position="266"/>
    </location>
</feature>
<feature type="domain" description="Potassium channel" evidence="10">
    <location>
        <begin position="120"/>
        <end position="191"/>
    </location>
</feature>
<dbReference type="Pfam" id="PF07885">
    <property type="entry name" value="Ion_trans_2"/>
    <property type="match status" value="1"/>
</dbReference>
<gene>
    <name evidence="11" type="ORF">FC82_GL001670</name>
</gene>